<proteinExistence type="predicted"/>
<accession>A0A6J5LLZ0</accession>
<dbReference type="EMBL" id="LR796301">
    <property type="protein sequence ID" value="CAB4135564.1"/>
    <property type="molecule type" value="Genomic_DNA"/>
</dbReference>
<reference evidence="1" key="1">
    <citation type="submission" date="2020-04" db="EMBL/GenBank/DDBJ databases">
        <authorList>
            <person name="Chiriac C."/>
            <person name="Salcher M."/>
            <person name="Ghai R."/>
            <person name="Kavagutti S V."/>
        </authorList>
    </citation>
    <scope>NUCLEOTIDE SEQUENCE</scope>
</reference>
<organism evidence="1">
    <name type="scientific">uncultured Caudovirales phage</name>
    <dbReference type="NCBI Taxonomy" id="2100421"/>
    <lineage>
        <taxon>Viruses</taxon>
        <taxon>Duplodnaviria</taxon>
        <taxon>Heunggongvirae</taxon>
        <taxon>Uroviricota</taxon>
        <taxon>Caudoviricetes</taxon>
        <taxon>Peduoviridae</taxon>
        <taxon>Maltschvirus</taxon>
        <taxon>Maltschvirus maltsch</taxon>
    </lineage>
</organism>
<sequence length="62" mass="6852">MVKYRITSLLLMADGETLLKAVFPAWNGEAAWFDQSQITVTFATPQTPVDLGPLVKVEIISE</sequence>
<evidence type="ECO:0000313" key="1">
    <source>
        <dbReference type="EMBL" id="CAB4135564.1"/>
    </source>
</evidence>
<gene>
    <name evidence="1" type="ORF">UFOVP291_46</name>
</gene>
<protein>
    <submittedName>
        <fullName evidence="1">Uncharacterized protein</fullName>
    </submittedName>
</protein>
<name>A0A6J5LLZ0_9CAUD</name>